<reference evidence="1" key="2">
    <citation type="journal article" date="2015" name="Data Brief">
        <title>Shoot transcriptome of the giant reed, Arundo donax.</title>
        <authorList>
            <person name="Barrero R.A."/>
            <person name="Guerrero F.D."/>
            <person name="Moolhuijzen P."/>
            <person name="Goolsby J.A."/>
            <person name="Tidwell J."/>
            <person name="Bellgard S.E."/>
            <person name="Bellgard M.I."/>
        </authorList>
    </citation>
    <scope>NUCLEOTIDE SEQUENCE</scope>
    <source>
        <tissue evidence="1">Shoot tissue taken approximately 20 cm above the soil surface</tissue>
    </source>
</reference>
<accession>A0A0A9DXN1</accession>
<name>A0A0A9DXN1_ARUDO</name>
<evidence type="ECO:0000313" key="1">
    <source>
        <dbReference type="EMBL" id="JAD92536.1"/>
    </source>
</evidence>
<sequence>MTIRNYNPKSEHHNQYYKDFKGSQSYLISGRKRSILSSFLR</sequence>
<dbReference type="EMBL" id="GBRH01205359">
    <property type="protein sequence ID" value="JAD92536.1"/>
    <property type="molecule type" value="Transcribed_RNA"/>
</dbReference>
<reference evidence="1" key="1">
    <citation type="submission" date="2014-09" db="EMBL/GenBank/DDBJ databases">
        <authorList>
            <person name="Magalhaes I.L.F."/>
            <person name="Oliveira U."/>
            <person name="Santos F.R."/>
            <person name="Vidigal T.H.D.A."/>
            <person name="Brescovit A.D."/>
            <person name="Santos A.J."/>
        </authorList>
    </citation>
    <scope>NUCLEOTIDE SEQUENCE</scope>
    <source>
        <tissue evidence="1">Shoot tissue taken approximately 20 cm above the soil surface</tissue>
    </source>
</reference>
<organism evidence="1">
    <name type="scientific">Arundo donax</name>
    <name type="common">Giant reed</name>
    <name type="synonym">Donax arundinaceus</name>
    <dbReference type="NCBI Taxonomy" id="35708"/>
    <lineage>
        <taxon>Eukaryota</taxon>
        <taxon>Viridiplantae</taxon>
        <taxon>Streptophyta</taxon>
        <taxon>Embryophyta</taxon>
        <taxon>Tracheophyta</taxon>
        <taxon>Spermatophyta</taxon>
        <taxon>Magnoliopsida</taxon>
        <taxon>Liliopsida</taxon>
        <taxon>Poales</taxon>
        <taxon>Poaceae</taxon>
        <taxon>PACMAD clade</taxon>
        <taxon>Arundinoideae</taxon>
        <taxon>Arundineae</taxon>
        <taxon>Arundo</taxon>
    </lineage>
</organism>
<protein>
    <submittedName>
        <fullName evidence="1">Uncharacterized protein</fullName>
    </submittedName>
</protein>
<proteinExistence type="predicted"/>
<dbReference type="AlphaFoldDB" id="A0A0A9DXN1"/>